<dbReference type="EC" id="3.1.3.15" evidence="3"/>
<sequence length="221" mass="25040">MNLAIFDLDHTLINCDSDNEWPRYLMKKGLVDQAFVDMKNEKFYQDYLQGRLDIDEFLAFQLEPLSRFSRSELDAMHREFMAEFILPNISPLARMLVKSHQDAGDVLLMISATNEFIITPIAREFGITEVIGVSLATDEQGNYTGGYVGTPSFKEGKITRLHEWLAARGETLADYGKSYFYSDSRNDLPLLELVSDPVAVNPDAVIAETAAKRGWPVLNFM</sequence>
<evidence type="ECO:0000313" key="11">
    <source>
        <dbReference type="EMBL" id="QMT40872.1"/>
    </source>
</evidence>
<evidence type="ECO:0000313" key="12">
    <source>
        <dbReference type="Proteomes" id="UP000514752"/>
    </source>
</evidence>
<protein>
    <recommendedName>
        <fullName evidence="4">Histidinol-phosphatase</fullName>
        <ecNumber evidence="3">3.1.3.15</ecNumber>
    </recommendedName>
    <alternativeName>
        <fullName evidence="8">Histidinol-phosphate phosphatase</fullName>
    </alternativeName>
</protein>
<evidence type="ECO:0000256" key="8">
    <source>
        <dbReference type="ARBA" id="ARBA00033209"/>
    </source>
</evidence>
<evidence type="ECO:0000256" key="7">
    <source>
        <dbReference type="ARBA" id="ARBA00022842"/>
    </source>
</evidence>
<dbReference type="Gene3D" id="3.40.50.1000">
    <property type="entry name" value="HAD superfamily/HAD-like"/>
    <property type="match status" value="1"/>
</dbReference>
<dbReference type="Pfam" id="PF12710">
    <property type="entry name" value="HAD"/>
    <property type="match status" value="1"/>
</dbReference>
<comment type="function">
    <text evidence="10">Catalyzes the dephosphorylation of histidinol-phosphate to histidinol, the direct precursor of histidine.</text>
</comment>
<dbReference type="Proteomes" id="UP000514752">
    <property type="component" value="Chromosome"/>
</dbReference>
<dbReference type="AlphaFoldDB" id="A0A7D7SHH0"/>
<evidence type="ECO:0000256" key="3">
    <source>
        <dbReference type="ARBA" id="ARBA00013085"/>
    </source>
</evidence>
<dbReference type="NCBIfam" id="TIGR01488">
    <property type="entry name" value="HAD-SF-IB"/>
    <property type="match status" value="1"/>
</dbReference>
<name>A0A7D7SHH0_9NEIS</name>
<keyword evidence="7" id="KW-0460">Magnesium</keyword>
<gene>
    <name evidence="11" type="ORF">H3L94_02100</name>
</gene>
<reference evidence="11 12" key="1">
    <citation type="submission" date="2020-07" db="EMBL/GenBank/DDBJ databases">
        <title>Genomic diversity of species in the Neisseriaceae family.</title>
        <authorList>
            <person name="Vincent A.T."/>
            <person name="Bernet E."/>
            <person name="Veyrier F.J."/>
        </authorList>
    </citation>
    <scope>NUCLEOTIDE SEQUENCE [LARGE SCALE GENOMIC DNA]</scope>
    <source>
        <strain evidence="11 12">DSM 22244</strain>
    </source>
</reference>
<dbReference type="FunFam" id="3.40.50.1000:FF:000025">
    <property type="entry name" value="HAD hydrolase, family IB"/>
    <property type="match status" value="1"/>
</dbReference>
<evidence type="ECO:0000256" key="10">
    <source>
        <dbReference type="ARBA" id="ARBA00053547"/>
    </source>
</evidence>
<comment type="similarity">
    <text evidence="2">Belongs to the HAD-like hydrolase superfamily. SerB family.</text>
</comment>
<dbReference type="PANTHER" id="PTHR43344:SF13">
    <property type="entry name" value="PHOSPHATASE RV3661-RELATED"/>
    <property type="match status" value="1"/>
</dbReference>
<dbReference type="RefSeq" id="WP_182122468.1">
    <property type="nucleotide sequence ID" value="NZ_CP059567.1"/>
</dbReference>
<dbReference type="GO" id="GO:0004401">
    <property type="term" value="F:histidinol-phosphatase activity"/>
    <property type="evidence" value="ECO:0007669"/>
    <property type="project" value="UniProtKB-EC"/>
</dbReference>
<keyword evidence="5" id="KW-0479">Metal-binding</keyword>
<dbReference type="InterPro" id="IPR036412">
    <property type="entry name" value="HAD-like_sf"/>
</dbReference>
<dbReference type="GO" id="GO:0046872">
    <property type="term" value="F:metal ion binding"/>
    <property type="evidence" value="ECO:0007669"/>
    <property type="project" value="UniProtKB-KW"/>
</dbReference>
<dbReference type="EMBL" id="CP059567">
    <property type="protein sequence ID" value="QMT40872.1"/>
    <property type="molecule type" value="Genomic_DNA"/>
</dbReference>
<comment type="pathway">
    <text evidence="1">Amino-acid biosynthesis; L-histidine biosynthesis; L-histidine from 5-phospho-alpha-D-ribose 1-diphosphate: step 8/9.</text>
</comment>
<evidence type="ECO:0000256" key="5">
    <source>
        <dbReference type="ARBA" id="ARBA00022723"/>
    </source>
</evidence>
<keyword evidence="6 11" id="KW-0378">Hydrolase</keyword>
<evidence type="ECO:0000256" key="9">
    <source>
        <dbReference type="ARBA" id="ARBA00052092"/>
    </source>
</evidence>
<dbReference type="SUPFAM" id="SSF56784">
    <property type="entry name" value="HAD-like"/>
    <property type="match status" value="1"/>
</dbReference>
<dbReference type="NCBIfam" id="TIGR01490">
    <property type="entry name" value="HAD-SF-IB-hyp1"/>
    <property type="match status" value="1"/>
</dbReference>
<evidence type="ECO:0000256" key="6">
    <source>
        <dbReference type="ARBA" id="ARBA00022801"/>
    </source>
</evidence>
<dbReference type="CDD" id="cd02612">
    <property type="entry name" value="HAD_PGPPase"/>
    <property type="match status" value="1"/>
</dbReference>
<dbReference type="KEGG" id="nsg:H3L94_02100"/>
<evidence type="ECO:0000256" key="4">
    <source>
        <dbReference type="ARBA" id="ARBA00021697"/>
    </source>
</evidence>
<comment type="catalytic activity">
    <reaction evidence="9">
        <text>L-histidinol phosphate + H2O = L-histidinol + phosphate</text>
        <dbReference type="Rhea" id="RHEA:14465"/>
        <dbReference type="ChEBI" id="CHEBI:15377"/>
        <dbReference type="ChEBI" id="CHEBI:43474"/>
        <dbReference type="ChEBI" id="CHEBI:57699"/>
        <dbReference type="ChEBI" id="CHEBI:57980"/>
        <dbReference type="EC" id="3.1.3.15"/>
    </reaction>
    <physiologicalReaction direction="left-to-right" evidence="9">
        <dbReference type="Rhea" id="RHEA:14466"/>
    </physiologicalReaction>
</comment>
<dbReference type="InterPro" id="IPR006385">
    <property type="entry name" value="HAD_hydro_SerB1"/>
</dbReference>
<dbReference type="InterPro" id="IPR050582">
    <property type="entry name" value="HAD-like_SerB"/>
</dbReference>
<proteinExistence type="inferred from homology"/>
<evidence type="ECO:0000256" key="2">
    <source>
        <dbReference type="ARBA" id="ARBA00009184"/>
    </source>
</evidence>
<dbReference type="InterPro" id="IPR023214">
    <property type="entry name" value="HAD_sf"/>
</dbReference>
<dbReference type="Gene3D" id="1.20.1440.100">
    <property type="entry name" value="SG protein - dephosphorylation function"/>
    <property type="match status" value="1"/>
</dbReference>
<dbReference type="PANTHER" id="PTHR43344">
    <property type="entry name" value="PHOSPHOSERINE PHOSPHATASE"/>
    <property type="match status" value="1"/>
</dbReference>
<organism evidence="11 12">
    <name type="scientific">Neisseria shayeganii</name>
    <dbReference type="NCBI Taxonomy" id="607712"/>
    <lineage>
        <taxon>Bacteria</taxon>
        <taxon>Pseudomonadati</taxon>
        <taxon>Pseudomonadota</taxon>
        <taxon>Betaproteobacteria</taxon>
        <taxon>Neisseriales</taxon>
        <taxon>Neisseriaceae</taxon>
        <taxon>Neisseria</taxon>
    </lineage>
</organism>
<evidence type="ECO:0000256" key="1">
    <source>
        <dbReference type="ARBA" id="ARBA00004970"/>
    </source>
</evidence>
<accession>A0A7D7SHH0</accession>